<feature type="region of interest" description="Disordered" evidence="1">
    <location>
        <begin position="170"/>
        <end position="216"/>
    </location>
</feature>
<dbReference type="EMBL" id="SEOQ01000196">
    <property type="protein sequence ID" value="TFY67231.1"/>
    <property type="molecule type" value="Genomic_DNA"/>
</dbReference>
<feature type="compositionally biased region" description="Basic residues" evidence="1">
    <location>
        <begin position="700"/>
        <end position="709"/>
    </location>
</feature>
<feature type="compositionally biased region" description="Basic and acidic residues" evidence="1">
    <location>
        <begin position="289"/>
        <end position="301"/>
    </location>
</feature>
<feature type="compositionally biased region" description="Low complexity" evidence="1">
    <location>
        <begin position="203"/>
        <end position="214"/>
    </location>
</feature>
<feature type="compositionally biased region" description="Basic residues" evidence="1">
    <location>
        <begin position="47"/>
        <end position="62"/>
    </location>
</feature>
<feature type="compositionally biased region" description="Basic and acidic residues" evidence="1">
    <location>
        <begin position="409"/>
        <end position="418"/>
    </location>
</feature>
<sequence length="709" mass="78630">MIARGRPHAAVQDDLVHALQAARARQGVDMVLDPELAAAVAEEGRHDHIRKGRSPQRMRHTPRSSISRSADVLASPAMTALSGLEDEDALREFLPDFLDLGMDSDPRMSFAPAAVTGRNLMWILDEERALTSVPEGSTAPVHSPASSRMSYEAASSSGWNGDYDYERADPILAPTPIPGSHPRKAHSTPDFAKPGPFLRPALSQTSSHSSSSPSYNGVDVDVVIDAHLRQHVRSPEDRLPPRMETSASPHPDMQRYQRPSPLERLQTDISQIDPRDAHGHPPPQRLPPRAREPPQRDAPEIVYDRDGRAFLVRRSEPARDVPYEDDGGRRIVVDRLEPLEPIDPAYERPYDRPAYDDYSDRHSGDPYAREGAPYSREYIARREQSLQREWPQAPRAGAPVSRDQLVYAYHDDERHFPSPRDPVYPPPREPAYPSPRDPAYSSPRDRAFPPPVAHDLQRPPLRNRAYSATDREYVMYDDREYLEYRNRPLHGSAVYEHELASAVGRQVRQGDRDPAYSNGSHYAPSSGSGGPSPAMSPAPTTSPREQHASPVLRSNGGMSPLERGLSVQERGLPPQDREAYQRRPQQQRSPAVEDAIRRGDIADGPPGPPRYVQEPSPLRHTQDPNPHPHSSSAVDQAVSSPTSPQAAPRPQADLLKVKDESKLAKTSSIVESVSSKSDEAGKVTRAATPAPRPRAPPACVRRRRTSCMG</sequence>
<protein>
    <submittedName>
        <fullName evidence="2">Uncharacterized protein</fullName>
    </submittedName>
</protein>
<feature type="compositionally biased region" description="Low complexity" evidence="1">
    <location>
        <begin position="523"/>
        <end position="543"/>
    </location>
</feature>
<evidence type="ECO:0000256" key="1">
    <source>
        <dbReference type="SAM" id="MobiDB-lite"/>
    </source>
</evidence>
<gene>
    <name evidence="2" type="ORF">EVG20_g4011</name>
</gene>
<feature type="compositionally biased region" description="Basic and acidic residues" evidence="1">
    <location>
        <begin position="231"/>
        <end position="241"/>
    </location>
</feature>
<organism evidence="2 3">
    <name type="scientific">Dentipellis fragilis</name>
    <dbReference type="NCBI Taxonomy" id="205917"/>
    <lineage>
        <taxon>Eukaryota</taxon>
        <taxon>Fungi</taxon>
        <taxon>Dikarya</taxon>
        <taxon>Basidiomycota</taxon>
        <taxon>Agaricomycotina</taxon>
        <taxon>Agaricomycetes</taxon>
        <taxon>Russulales</taxon>
        <taxon>Hericiaceae</taxon>
        <taxon>Dentipellis</taxon>
    </lineage>
</organism>
<evidence type="ECO:0000313" key="3">
    <source>
        <dbReference type="Proteomes" id="UP000298327"/>
    </source>
</evidence>
<reference evidence="2 3" key="1">
    <citation type="submission" date="2019-02" db="EMBL/GenBank/DDBJ databases">
        <title>Genome sequencing of the rare red list fungi Dentipellis fragilis.</title>
        <authorList>
            <person name="Buettner E."/>
            <person name="Kellner H."/>
        </authorList>
    </citation>
    <scope>NUCLEOTIDE SEQUENCE [LARGE SCALE GENOMIC DNA]</scope>
    <source>
        <strain evidence="2 3">DSM 105465</strain>
    </source>
</reference>
<evidence type="ECO:0000313" key="2">
    <source>
        <dbReference type="EMBL" id="TFY67231.1"/>
    </source>
</evidence>
<name>A0A4Y9Z070_9AGAM</name>
<feature type="compositionally biased region" description="Polar residues" evidence="1">
    <location>
        <begin position="628"/>
        <end position="645"/>
    </location>
</feature>
<proteinExistence type="predicted"/>
<feature type="region of interest" description="Disordered" evidence="1">
    <location>
        <begin position="504"/>
        <end position="709"/>
    </location>
</feature>
<feature type="region of interest" description="Disordered" evidence="1">
    <location>
        <begin position="271"/>
        <end position="301"/>
    </location>
</feature>
<comment type="caution">
    <text evidence="2">The sequence shown here is derived from an EMBL/GenBank/DDBJ whole genome shotgun (WGS) entry which is preliminary data.</text>
</comment>
<dbReference type="OrthoDB" id="10671530at2759"/>
<keyword evidence="3" id="KW-1185">Reference proteome</keyword>
<feature type="region of interest" description="Disordered" evidence="1">
    <location>
        <begin position="42"/>
        <end position="71"/>
    </location>
</feature>
<feature type="region of interest" description="Disordered" evidence="1">
    <location>
        <begin position="231"/>
        <end position="257"/>
    </location>
</feature>
<dbReference type="Proteomes" id="UP000298327">
    <property type="component" value="Unassembled WGS sequence"/>
</dbReference>
<dbReference type="AlphaFoldDB" id="A0A4Y9Z070"/>
<accession>A0A4Y9Z070</accession>
<feature type="compositionally biased region" description="Pro residues" evidence="1">
    <location>
        <begin position="419"/>
        <end position="436"/>
    </location>
</feature>
<feature type="region of interest" description="Disordered" evidence="1">
    <location>
        <begin position="342"/>
        <end position="467"/>
    </location>
</feature>
<feature type="compositionally biased region" description="Basic and acidic residues" evidence="1">
    <location>
        <begin position="345"/>
        <end position="368"/>
    </location>
</feature>